<organism evidence="9 10">
    <name type="scientific">Streptomyces mashuensis</name>
    <dbReference type="NCBI Taxonomy" id="33904"/>
    <lineage>
        <taxon>Bacteria</taxon>
        <taxon>Bacillati</taxon>
        <taxon>Actinomycetota</taxon>
        <taxon>Actinomycetes</taxon>
        <taxon>Kitasatosporales</taxon>
        <taxon>Streptomycetaceae</taxon>
        <taxon>Streptomyces</taxon>
    </lineage>
</organism>
<keyword evidence="6 8" id="KW-0503">Monooxygenase</keyword>
<dbReference type="GO" id="GO:0020037">
    <property type="term" value="F:heme binding"/>
    <property type="evidence" value="ECO:0007669"/>
    <property type="project" value="InterPro"/>
</dbReference>
<accession>A0A919EF60</accession>
<comment type="cofactor">
    <cofactor evidence="7">
        <name>heme</name>
        <dbReference type="ChEBI" id="CHEBI:30413"/>
    </cofactor>
</comment>
<comment type="caution">
    <text evidence="9">The sequence shown here is derived from an EMBL/GenBank/DDBJ whole genome shotgun (WGS) entry which is preliminary data.</text>
</comment>
<gene>
    <name evidence="9" type="ORF">GCM10010218_47000</name>
</gene>
<evidence type="ECO:0000256" key="2">
    <source>
        <dbReference type="ARBA" id="ARBA00022617"/>
    </source>
</evidence>
<dbReference type="PANTHER" id="PTHR24291">
    <property type="entry name" value="CYTOCHROME P450 FAMILY 4"/>
    <property type="match status" value="1"/>
</dbReference>
<protein>
    <submittedName>
        <fullName evidence="9">Cytochrome P450</fullName>
    </submittedName>
</protein>
<dbReference type="GO" id="GO:0004497">
    <property type="term" value="F:monooxygenase activity"/>
    <property type="evidence" value="ECO:0007669"/>
    <property type="project" value="UniProtKB-KW"/>
</dbReference>
<dbReference type="RefSeq" id="WP_190131636.1">
    <property type="nucleotide sequence ID" value="NZ_BNBD01000010.1"/>
</dbReference>
<dbReference type="PRINTS" id="PR00385">
    <property type="entry name" value="P450"/>
</dbReference>
<evidence type="ECO:0000313" key="9">
    <source>
        <dbReference type="EMBL" id="GHF60027.1"/>
    </source>
</evidence>
<keyword evidence="3 7" id="KW-0479">Metal-binding</keyword>
<dbReference type="InterPro" id="IPR002401">
    <property type="entry name" value="Cyt_P450_E_grp-I"/>
</dbReference>
<keyword evidence="5 7" id="KW-0408">Iron</keyword>
<evidence type="ECO:0000256" key="6">
    <source>
        <dbReference type="ARBA" id="ARBA00023033"/>
    </source>
</evidence>
<evidence type="ECO:0000256" key="4">
    <source>
        <dbReference type="ARBA" id="ARBA00023002"/>
    </source>
</evidence>
<dbReference type="Proteomes" id="UP000638313">
    <property type="component" value="Unassembled WGS sequence"/>
</dbReference>
<dbReference type="InterPro" id="IPR017972">
    <property type="entry name" value="Cyt_P450_CS"/>
</dbReference>
<dbReference type="AlphaFoldDB" id="A0A919EF60"/>
<keyword evidence="4 8" id="KW-0560">Oxidoreductase</keyword>
<dbReference type="Gene3D" id="1.10.630.10">
    <property type="entry name" value="Cytochrome P450"/>
    <property type="match status" value="1"/>
</dbReference>
<proteinExistence type="inferred from homology"/>
<dbReference type="PANTHER" id="PTHR24291:SF50">
    <property type="entry name" value="BIFUNCTIONAL ALBAFLAVENONE MONOOXYGENASE_TERPENE SYNTHASE"/>
    <property type="match status" value="1"/>
</dbReference>
<dbReference type="InterPro" id="IPR050196">
    <property type="entry name" value="Cytochrome_P450_Monoox"/>
</dbReference>
<dbReference type="GO" id="GO:0005506">
    <property type="term" value="F:iron ion binding"/>
    <property type="evidence" value="ECO:0007669"/>
    <property type="project" value="InterPro"/>
</dbReference>
<keyword evidence="2 7" id="KW-0349">Heme</keyword>
<evidence type="ECO:0000256" key="7">
    <source>
        <dbReference type="PIRSR" id="PIRSR602401-1"/>
    </source>
</evidence>
<dbReference type="Pfam" id="PF00067">
    <property type="entry name" value="p450"/>
    <property type="match status" value="1"/>
</dbReference>
<name>A0A919EF60_9ACTN</name>
<feature type="binding site" description="axial binding residue" evidence="7">
    <location>
        <position position="398"/>
    </location>
    <ligand>
        <name>heme</name>
        <dbReference type="ChEBI" id="CHEBI:30413"/>
    </ligand>
    <ligandPart>
        <name>Fe</name>
        <dbReference type="ChEBI" id="CHEBI:18248"/>
    </ligandPart>
</feature>
<dbReference type="PRINTS" id="PR00463">
    <property type="entry name" value="EP450I"/>
</dbReference>
<evidence type="ECO:0000256" key="5">
    <source>
        <dbReference type="ARBA" id="ARBA00023004"/>
    </source>
</evidence>
<dbReference type="CDD" id="cd11049">
    <property type="entry name" value="CYP170A1-like"/>
    <property type="match status" value="1"/>
</dbReference>
<dbReference type="PROSITE" id="PS00086">
    <property type="entry name" value="CYTOCHROME_P450"/>
    <property type="match status" value="1"/>
</dbReference>
<dbReference type="GO" id="GO:0016705">
    <property type="term" value="F:oxidoreductase activity, acting on paired donors, with incorporation or reduction of molecular oxygen"/>
    <property type="evidence" value="ECO:0007669"/>
    <property type="project" value="InterPro"/>
</dbReference>
<evidence type="ECO:0000313" key="10">
    <source>
        <dbReference type="Proteomes" id="UP000638313"/>
    </source>
</evidence>
<dbReference type="SUPFAM" id="SSF48264">
    <property type="entry name" value="Cytochrome P450"/>
    <property type="match status" value="1"/>
</dbReference>
<dbReference type="InterPro" id="IPR001128">
    <property type="entry name" value="Cyt_P450"/>
</dbReference>
<keyword evidence="10" id="KW-1185">Reference proteome</keyword>
<evidence type="ECO:0000256" key="1">
    <source>
        <dbReference type="ARBA" id="ARBA00010617"/>
    </source>
</evidence>
<evidence type="ECO:0000256" key="8">
    <source>
        <dbReference type="RuleBase" id="RU000461"/>
    </source>
</evidence>
<dbReference type="EMBL" id="BNBD01000010">
    <property type="protein sequence ID" value="GHF60027.1"/>
    <property type="molecule type" value="Genomic_DNA"/>
</dbReference>
<evidence type="ECO:0000256" key="3">
    <source>
        <dbReference type="ARBA" id="ARBA00022723"/>
    </source>
</evidence>
<comment type="similarity">
    <text evidence="1 8">Belongs to the cytochrome P450 family.</text>
</comment>
<reference evidence="9" key="1">
    <citation type="journal article" date="2014" name="Int. J. Syst. Evol. Microbiol.">
        <title>Complete genome sequence of Corynebacterium casei LMG S-19264T (=DSM 44701T), isolated from a smear-ripened cheese.</title>
        <authorList>
            <consortium name="US DOE Joint Genome Institute (JGI-PGF)"/>
            <person name="Walter F."/>
            <person name="Albersmeier A."/>
            <person name="Kalinowski J."/>
            <person name="Ruckert C."/>
        </authorList>
    </citation>
    <scope>NUCLEOTIDE SEQUENCE</scope>
    <source>
        <strain evidence="9">JCM 4059</strain>
    </source>
</reference>
<sequence>MSEATPLPGAVPPAPGAIPLLGHVHLLLRDPLRFLRSLPGGGLVRVRTGPWEAVVVCDPGLTRQVLLDDRTFDKGGAMYDRGREVFGNGLGTCPHAAHRRQRRLVQPAFHAARLPGYGHVMADQIDAVTGRWRNGAIIDVLAETQKLSARVVVATLFGAALTADEQVTAVLEDFEVIQRGIARRMLLPPGARRLPTPGNRRHDRARTRLRRTVGRLVADRRADGTDHGDLLSLLLTTDDGPDGPRLTDEEITDQVMTFYFGGMESTAATLAWALHLLTRHPAASARLAAEAGQVLPGGTVARPEDLPALRYTSRVVAETLRLYPPVWVLTRTVTTDTLLGGHLLPAGTTVVYSPYLLHHRADTFPAPERFDPGRWDAEPGHAPAHAGLVPFGGGARLCVGTAFALLEVTLALATLAARWHFEPLPGLRPARPALVLAPQGLRLRVTARTA</sequence>
<dbReference type="InterPro" id="IPR036396">
    <property type="entry name" value="Cyt_P450_sf"/>
</dbReference>
<reference evidence="9" key="2">
    <citation type="submission" date="2020-09" db="EMBL/GenBank/DDBJ databases">
        <authorList>
            <person name="Sun Q."/>
            <person name="Ohkuma M."/>
        </authorList>
    </citation>
    <scope>NUCLEOTIDE SEQUENCE</scope>
    <source>
        <strain evidence="9">JCM 4059</strain>
    </source>
</reference>